<keyword evidence="4" id="KW-1185">Reference proteome</keyword>
<dbReference type="RefSeq" id="WP_229595763.1">
    <property type="nucleotide sequence ID" value="NZ_AP024485.1"/>
</dbReference>
<feature type="domain" description="Solute-binding protein family 3/N-terminal" evidence="2">
    <location>
        <begin position="35"/>
        <end position="266"/>
    </location>
</feature>
<dbReference type="InterPro" id="IPR001638">
    <property type="entry name" value="Solute-binding_3/MltF_N"/>
</dbReference>
<protein>
    <recommendedName>
        <fullName evidence="2">Solute-binding protein family 3/N-terminal domain-containing protein</fullName>
    </recommendedName>
</protein>
<evidence type="ECO:0000313" key="4">
    <source>
        <dbReference type="Proteomes" id="UP001053296"/>
    </source>
</evidence>
<evidence type="ECO:0000259" key="2">
    <source>
        <dbReference type="SMART" id="SM00062"/>
    </source>
</evidence>
<evidence type="ECO:0000256" key="1">
    <source>
        <dbReference type="ARBA" id="ARBA00022729"/>
    </source>
</evidence>
<dbReference type="Gene3D" id="3.40.190.10">
    <property type="entry name" value="Periplasmic binding protein-like II"/>
    <property type="match status" value="2"/>
</dbReference>
<accession>A0ABM8HZ17</accession>
<proteinExistence type="predicted"/>
<keyword evidence="1" id="KW-0732">Signal</keyword>
<dbReference type="PANTHER" id="PTHR35936:SF25">
    <property type="entry name" value="ABC TRANSPORTER SUBSTRATE-BINDING PROTEIN"/>
    <property type="match status" value="1"/>
</dbReference>
<organism evidence="3 4">
    <name type="scientific">Pseudodesulfovibrio sediminis</name>
    <dbReference type="NCBI Taxonomy" id="2810563"/>
    <lineage>
        <taxon>Bacteria</taxon>
        <taxon>Pseudomonadati</taxon>
        <taxon>Thermodesulfobacteriota</taxon>
        <taxon>Desulfovibrionia</taxon>
        <taxon>Desulfovibrionales</taxon>
        <taxon>Desulfovibrionaceae</taxon>
    </lineage>
</organism>
<dbReference type="PANTHER" id="PTHR35936">
    <property type="entry name" value="MEMBRANE-BOUND LYTIC MUREIN TRANSGLYCOSYLASE F"/>
    <property type="match status" value="1"/>
</dbReference>
<dbReference type="EMBL" id="AP024485">
    <property type="protein sequence ID" value="BCS88264.1"/>
    <property type="molecule type" value="Genomic_DNA"/>
</dbReference>
<gene>
    <name evidence="3" type="ORF">PSDVSF_15060</name>
</gene>
<reference evidence="3" key="1">
    <citation type="journal article" date="2022" name="Arch. Microbiol.">
        <title>Pseudodesulfovibrio sediminis sp. nov., a mesophilic and neutrophilic sulfate-reducing bacterium isolated from sediment of a brackish lake.</title>
        <authorList>
            <person name="Takahashi A."/>
            <person name="Kojima H."/>
            <person name="Watanabe M."/>
            <person name="Fukui M."/>
        </authorList>
    </citation>
    <scope>NUCLEOTIDE SEQUENCE</scope>
    <source>
        <strain evidence="3">SF6</strain>
    </source>
</reference>
<sequence>MFVYRESVLQKNKLSIVLLAMLPILLIVPPCRAETVLVGVGYSMPPYVIRETQSGLEVEIIREAFKAVGHDVEFSYLPNLRLPLALNEGRVDAIAANVAYDVKSEAAVVAFDSEVTLKYHNYAIALADRDVRIIQIDDLKKLRVLGFNNASKYLGPEYAAMAATNANYSEIADQALQVRLLYSKRVDVVIADKRIFLYWRQYLENSQQAAALGMEQQVVFFPVFPPAPRHLSFRSDSLRGQFNAGLDAIRQNGMYATLIKEYGFVKTSH</sequence>
<dbReference type="SUPFAM" id="SSF53850">
    <property type="entry name" value="Periplasmic binding protein-like II"/>
    <property type="match status" value="1"/>
</dbReference>
<dbReference type="Pfam" id="PF00497">
    <property type="entry name" value="SBP_bac_3"/>
    <property type="match status" value="1"/>
</dbReference>
<name>A0ABM8HZ17_9BACT</name>
<dbReference type="Proteomes" id="UP001053296">
    <property type="component" value="Chromosome"/>
</dbReference>
<evidence type="ECO:0000313" key="3">
    <source>
        <dbReference type="EMBL" id="BCS88264.1"/>
    </source>
</evidence>
<dbReference type="SMART" id="SM00062">
    <property type="entry name" value="PBPb"/>
    <property type="match status" value="1"/>
</dbReference>